<evidence type="ECO:0000313" key="2">
    <source>
        <dbReference type="Proteomes" id="UP000236454"/>
    </source>
</evidence>
<gene>
    <name evidence="1" type="ORF">SAMN05216474_2554</name>
</gene>
<evidence type="ECO:0000313" key="1">
    <source>
        <dbReference type="EMBL" id="SFT82220.1"/>
    </source>
</evidence>
<keyword evidence="2" id="KW-1185">Reference proteome</keyword>
<reference evidence="1 2" key="1">
    <citation type="submission" date="2016-10" db="EMBL/GenBank/DDBJ databases">
        <authorList>
            <person name="de Groot N.N."/>
        </authorList>
    </citation>
    <scope>NUCLEOTIDE SEQUENCE [LARGE SCALE GENOMIC DNA]</scope>
    <source>
        <strain evidence="1 2">CGMCC 1.7005</strain>
    </source>
</reference>
<sequence length="340" mass="39616">MEIFHNIFTLRTEASAALMQLLKKNTLGTNGAKYKHLDTERRMQLLYDPLFLSLERHGKCLGNVTFCRREKQWYVRYFAFDALVQGAGKTPSRKKNSSLKTHLNAFFSDKLQSGEAKSFYAYIDPKNVKSLWMSAQFNFLVKANIATQTFSRRNPKRKITVEILTDHAKIKNLVREHFAHQKYFFDHHIYSNTDPFYIAKQGTEIIAFGKFHYANWVFERLPGKMGALLTKVIPYLPGLRKIIKPKAHSFLAPEAVWVKNEDPKLLSTFLESVLHAEKRNLILWWIDEKSKLYQQVKDKVNWGLLHKINGVHEVNFVEINASNDATLFEEEVYSCAFDFI</sequence>
<accession>A0A1I7B4U3</accession>
<evidence type="ECO:0008006" key="3">
    <source>
        <dbReference type="Google" id="ProtNLM"/>
    </source>
</evidence>
<dbReference type="RefSeq" id="WP_090250864.1">
    <property type="nucleotide sequence ID" value="NZ_FPAS01000004.1"/>
</dbReference>
<dbReference type="AlphaFoldDB" id="A0A1I7B4U3"/>
<proteinExistence type="predicted"/>
<organism evidence="1 2">
    <name type="scientific">Lishizhenia tianjinensis</name>
    <dbReference type="NCBI Taxonomy" id="477690"/>
    <lineage>
        <taxon>Bacteria</taxon>
        <taxon>Pseudomonadati</taxon>
        <taxon>Bacteroidota</taxon>
        <taxon>Flavobacteriia</taxon>
        <taxon>Flavobacteriales</taxon>
        <taxon>Crocinitomicaceae</taxon>
        <taxon>Lishizhenia</taxon>
    </lineage>
</organism>
<name>A0A1I7B4U3_9FLAO</name>
<protein>
    <recommendedName>
        <fullName evidence="3">Acetyltransferase (GNAT) domain-containing protein</fullName>
    </recommendedName>
</protein>
<dbReference type="STRING" id="477690.SAMN05216474_2554"/>
<dbReference type="OrthoDB" id="928069at2"/>
<dbReference type="EMBL" id="FPAS01000004">
    <property type="protein sequence ID" value="SFT82220.1"/>
    <property type="molecule type" value="Genomic_DNA"/>
</dbReference>
<dbReference type="Proteomes" id="UP000236454">
    <property type="component" value="Unassembled WGS sequence"/>
</dbReference>